<feature type="compositionally biased region" description="Polar residues" evidence="1">
    <location>
        <begin position="1927"/>
        <end position="1939"/>
    </location>
</feature>
<dbReference type="PANTHER" id="PTHR32305">
    <property type="match status" value="1"/>
</dbReference>
<dbReference type="InterPro" id="IPR031325">
    <property type="entry name" value="RHS_repeat"/>
</dbReference>
<dbReference type="Gene3D" id="2.180.10.10">
    <property type="entry name" value="RHS repeat-associated core"/>
    <property type="match status" value="1"/>
</dbReference>
<dbReference type="Proteomes" id="UP000664617">
    <property type="component" value="Unassembled WGS sequence"/>
</dbReference>
<dbReference type="RefSeq" id="WP_207275834.1">
    <property type="nucleotide sequence ID" value="NZ_JAFMPK010000045.1"/>
</dbReference>
<dbReference type="PANTHER" id="PTHR32305:SF15">
    <property type="entry name" value="PROTEIN RHSA-RELATED"/>
    <property type="match status" value="1"/>
</dbReference>
<protein>
    <submittedName>
        <fullName evidence="2">DNRLRE domain-containing protein</fullName>
    </submittedName>
</protein>
<dbReference type="InterPro" id="IPR006530">
    <property type="entry name" value="YD"/>
</dbReference>
<dbReference type="InterPro" id="IPR050708">
    <property type="entry name" value="T6SS_VgrG/RHS"/>
</dbReference>
<organism evidence="2 3">
    <name type="scientific">Myceligenerans salitolerans</name>
    <dbReference type="NCBI Taxonomy" id="1230528"/>
    <lineage>
        <taxon>Bacteria</taxon>
        <taxon>Bacillati</taxon>
        <taxon>Actinomycetota</taxon>
        <taxon>Actinomycetes</taxon>
        <taxon>Micrococcales</taxon>
        <taxon>Promicromonosporaceae</taxon>
        <taxon>Myceligenerans</taxon>
    </lineage>
</organism>
<accession>A0ABS3IB89</accession>
<feature type="compositionally biased region" description="Low complexity" evidence="1">
    <location>
        <begin position="768"/>
        <end position="783"/>
    </location>
</feature>
<dbReference type="InterPro" id="IPR022385">
    <property type="entry name" value="Rhs_assc_core"/>
</dbReference>
<keyword evidence="3" id="KW-1185">Reference proteome</keyword>
<dbReference type="Pfam" id="PF05593">
    <property type="entry name" value="RHS_repeat"/>
    <property type="match status" value="1"/>
</dbReference>
<dbReference type="NCBIfam" id="TIGR03696">
    <property type="entry name" value="Rhs_assc_core"/>
    <property type="match status" value="1"/>
</dbReference>
<comment type="caution">
    <text evidence="2">The sequence shown here is derived from an EMBL/GenBank/DDBJ whole genome shotgun (WGS) entry which is preliminary data.</text>
</comment>
<reference evidence="3" key="1">
    <citation type="submission" date="2023-07" db="EMBL/GenBank/DDBJ databases">
        <title>Myceligenerans salitolerans sp. nov., a halotolerant actinomycete isolated from a salt lake in Xinjiang, China.</title>
        <authorList>
            <person name="Guan T."/>
        </authorList>
    </citation>
    <scope>NUCLEOTIDE SEQUENCE [LARGE SCALE GENOMIC DNA]</scope>
    <source>
        <strain evidence="3">XHU 5031</strain>
    </source>
</reference>
<feature type="region of interest" description="Disordered" evidence="1">
    <location>
        <begin position="1925"/>
        <end position="1964"/>
    </location>
</feature>
<evidence type="ECO:0000313" key="2">
    <source>
        <dbReference type="EMBL" id="MBO0609886.1"/>
    </source>
</evidence>
<name>A0ABS3IB89_9MICO</name>
<feature type="compositionally biased region" description="Polar residues" evidence="1">
    <location>
        <begin position="1478"/>
        <end position="1489"/>
    </location>
</feature>
<gene>
    <name evidence="2" type="ORF">J0911_12700</name>
</gene>
<proteinExistence type="predicted"/>
<feature type="region of interest" description="Disordered" evidence="1">
    <location>
        <begin position="1470"/>
        <end position="1489"/>
    </location>
</feature>
<evidence type="ECO:0000256" key="1">
    <source>
        <dbReference type="SAM" id="MobiDB-lite"/>
    </source>
</evidence>
<dbReference type="NCBIfam" id="NF033679">
    <property type="entry name" value="DNRLRE_dom"/>
    <property type="match status" value="1"/>
</dbReference>
<dbReference type="EMBL" id="JAFMPK010000045">
    <property type="protein sequence ID" value="MBO0609886.1"/>
    <property type="molecule type" value="Genomic_DNA"/>
</dbReference>
<sequence length="2236" mass="232809">MALSTAFIAVVAVGGGTELVATPRAVAAESGPDCTGIERTAADGVSAMLNARLSGCRIEDLSQRTETSATYARPDGDWDVAMSMSPVWVRTGGDGTHASDWAEFDADLREDDHGVFVPQAHPARVEISGTQQAGADGVSVVASLTDPATSIVSELTFPGDLPAPEVTGPRARYRSVSPGIDMVIDVTGGGVEQYYVLHELPADGEDLPVGLQVSGEGAQVIDPATEGPGPGALVEVLDSTEDVVASVGTPVMWDATYDAQLAHPVAEDYDGSAEPATWAGSVQALDESDNASDEVERAGLGKMAQSAGRAISDAFSGGPEPLDLGVAAEVPAQVDVREAGADIAMDADAGLEDAGVAPEDVVLPLVVDPSVSLALPWDTYVQSDSSVEKSNETELRLGTFDGGTTKARTYMNVSTSSILGKSVRSASLKLWEWHSYSCNAREWVAYPAGLADGGTVWSDQPNINTSYSGSSTETTGHSASCGDGWVNMDVTDILRYFSRGAASERGISLRAANESDSYGWKRFNSTNASSGKPTLTVTLNTAPAKPGSTTLASGQYAWYPSSTDANKELYVKTLTPTFRAVVSDPDGDRVRSSVKILEGSTEVLTDGVGSYVASGGTSKYTTKTSVGLANGHTYSANVRAYDGLLMSATKSLWNFKVDTTKPATPAVTATGYTNGEWKDTKPSSNTFTFTSTSSDVTRFEYSADGGPWTSKTASGTTTKTATHTWNPAEGAHTLKVRAVDKAAWTSAVTTFTFGAGGADITAPTSNGTKSTSTVPVSATAPAPASGSVTAEVLWRVGGGQEPADFSPTNGSRTGWTAVEGELPVTTAAGAVTATGLLDVAGIASELGRDRQATMVNVQVCFTYTSPATTRCSWTSTPSSHATATYVPHAFDDDFPTAAAGPGQVALWTGEYAMHEHDAAVADLAVGRSYASYDNPAASAGVFGPGWTSSFIGDPVGTSGLTAKDDTTFDGTISFTDGYGSPMVFMQPGTGRAPRQLGVYAAADDDTAALGVRIEVLAPDAQDRGTRLTWTDSDGSVTTWAWQNGTWQAISVDGVDSPGIMRLDYDGAGRLTRMVAPVPQAATPVTCDAGAEQRGCRVLSIAYGSSDTGTDAVPGDRAGQVKQISYTAWDPATNAVTTTPVAAYAYNSSGYLVKVTDPRSNLSTTYAYSGVSSAGVPLLASVTPAGLASWTLQYGPTTVDANALVTVTRDGATLGASSVRTSRYVYGIDPATTVAGLPAMTGAAVAVWGQPDAPTYGAAVFAQDKAADVPGSSTGDVTAALWPYADVFYTDDQGRVTNAAQYGAGDWQLTSTTYDESGRAVRTLEPGAIAQIRGSTTAGEEVDPDTYATITTYNQDVLSSAAATGPDGESVPAGTVLLPAGTLATDILYPASDVVDPATGDTITARAHVKTAYDQSAPNNGVNPETGLGFGLATTTQILQEPVGEASGAATVVAETRTGYAPIDGADELSETSGWVLGSPTSTTTENGSTDITSKVRFDALGRVVEKRQPKGSGADAGTILTGYYTADSQAGPFADCGGRPEWDGLLCRTRSAETTATIPVATVEYGYLLNQTKLSEVKSSATRTTTQSYLADGRDDTTTVTASGLTDSEPVPTTKTIYDTATGLPTATASLDASDAEIARISQAYDRWGRLVTYTDTDGQVTTTTYDAAGAVASVTDPVGTTTYTTDSATEHRGLTVGVDLDGKGQIDATYDAAGNITTQSMPGQVTMTKTYDQAGQLTGMSYDTTDSIGDPLTLGTWTIGRELLGRIATQDTNLGTGADGSFGRSLAYAYDKAQRLTDVTDTLGACTTTRTYGFDTNGNRTSQTTVEPTLDAGGACTTASTITTAKSWTYDPADRVQDGATLGGATAGAYGYDALGRQRLIPAVDTPAGSAAGNLTIEYYDTDAVHTITQDGVTTTYGLDPAGRRATQSVTSSAGATTTERHYTDVTDNPGWAKETTPDGQSATTWYAPSATGELAATVTDGQLTLALTDPHGDGALSFPVTSTERVAISAPPLDEYGNPVGPTATPGSSEPLGYHWMATDERATSHSGLNLMGARVYNPTTGAFTSVDPVTGGNSTAYVYPQDPVNDSDVSGTMSTSVMKKIRELRACLNLGASNCYVAYRITVLVIGYASGFRNRDKQNGIRHFVWSALLAMAFGGGNAKKLTDSHEWRQYGRDSAVDQRNNYLGRLRGIWYRTSSRAWWVRNSTAVRAYWLGVFGNMGKTLWKNRTLARRGW</sequence>
<evidence type="ECO:0000313" key="3">
    <source>
        <dbReference type="Proteomes" id="UP000664617"/>
    </source>
</evidence>
<dbReference type="NCBIfam" id="TIGR01643">
    <property type="entry name" value="YD_repeat_2x"/>
    <property type="match status" value="2"/>
</dbReference>
<feature type="region of interest" description="Disordered" evidence="1">
    <location>
        <begin position="760"/>
        <end position="783"/>
    </location>
</feature>